<organism evidence="13 14">
    <name type="scientific">Triparma laevis f. longispina</name>
    <dbReference type="NCBI Taxonomy" id="1714387"/>
    <lineage>
        <taxon>Eukaryota</taxon>
        <taxon>Sar</taxon>
        <taxon>Stramenopiles</taxon>
        <taxon>Ochrophyta</taxon>
        <taxon>Bolidophyceae</taxon>
        <taxon>Parmales</taxon>
        <taxon>Triparmaceae</taxon>
        <taxon>Triparma</taxon>
    </lineage>
</organism>
<feature type="region of interest" description="Disordered" evidence="10">
    <location>
        <begin position="353"/>
        <end position="380"/>
    </location>
</feature>
<feature type="transmembrane region" description="Helical" evidence="11">
    <location>
        <begin position="478"/>
        <end position="496"/>
    </location>
</feature>
<dbReference type="PROSITE" id="PS00018">
    <property type="entry name" value="EF_HAND_1"/>
    <property type="match status" value="1"/>
</dbReference>
<dbReference type="Gene3D" id="2.60.40.150">
    <property type="entry name" value="C2 domain"/>
    <property type="match status" value="1"/>
</dbReference>
<evidence type="ECO:0000256" key="9">
    <source>
        <dbReference type="RuleBase" id="RU003857"/>
    </source>
</evidence>
<dbReference type="Gene3D" id="1.10.287.70">
    <property type="match status" value="2"/>
</dbReference>
<keyword evidence="6 9" id="KW-0406">Ion transport</keyword>
<dbReference type="GO" id="GO:0015271">
    <property type="term" value="F:outward rectifier potassium channel activity"/>
    <property type="evidence" value="ECO:0007669"/>
    <property type="project" value="TreeGrafter"/>
</dbReference>
<feature type="region of interest" description="Disordered" evidence="10">
    <location>
        <begin position="661"/>
        <end position="724"/>
    </location>
</feature>
<evidence type="ECO:0000256" key="2">
    <source>
        <dbReference type="ARBA" id="ARBA00022448"/>
    </source>
</evidence>
<dbReference type="InterPro" id="IPR003280">
    <property type="entry name" value="2pore_dom_K_chnl"/>
</dbReference>
<dbReference type="InterPro" id="IPR011992">
    <property type="entry name" value="EF-hand-dom_pair"/>
</dbReference>
<comment type="similarity">
    <text evidence="9">Belongs to the two pore domain potassium channel (TC 1.A.1.8) family.</text>
</comment>
<reference evidence="14" key="1">
    <citation type="journal article" date="2023" name="Commun. Biol.">
        <title>Genome analysis of Parmales, the sister group of diatoms, reveals the evolutionary specialization of diatoms from phago-mixotrophs to photoautotrophs.</title>
        <authorList>
            <person name="Ban H."/>
            <person name="Sato S."/>
            <person name="Yoshikawa S."/>
            <person name="Yamada K."/>
            <person name="Nakamura Y."/>
            <person name="Ichinomiya M."/>
            <person name="Sato N."/>
            <person name="Blanc-Mathieu R."/>
            <person name="Endo H."/>
            <person name="Kuwata A."/>
            <person name="Ogata H."/>
        </authorList>
    </citation>
    <scope>NUCLEOTIDE SEQUENCE [LARGE SCALE GENOMIC DNA]</scope>
    <source>
        <strain evidence="14">NIES 3700</strain>
    </source>
</reference>
<gene>
    <name evidence="13" type="ORF">TrLO_g9640</name>
</gene>
<dbReference type="PROSITE" id="PS50004">
    <property type="entry name" value="C2"/>
    <property type="match status" value="1"/>
</dbReference>
<accession>A0A9W7FS53</accession>
<dbReference type="OrthoDB" id="10035564at2759"/>
<dbReference type="Proteomes" id="UP001165122">
    <property type="component" value="Unassembled WGS sequence"/>
</dbReference>
<keyword evidence="3 9" id="KW-0812">Transmembrane</keyword>
<keyword evidence="7 11" id="KW-0472">Membrane</keyword>
<dbReference type="InterPro" id="IPR000008">
    <property type="entry name" value="C2_dom"/>
</dbReference>
<feature type="domain" description="C2" evidence="12">
    <location>
        <begin position="44"/>
        <end position="171"/>
    </location>
</feature>
<feature type="transmembrane region" description="Helical" evidence="11">
    <location>
        <begin position="448"/>
        <end position="466"/>
    </location>
</feature>
<dbReference type="SUPFAM" id="SSF47473">
    <property type="entry name" value="EF-hand"/>
    <property type="match status" value="1"/>
</dbReference>
<dbReference type="PANTHER" id="PTHR11003:SF291">
    <property type="entry name" value="IP11374P"/>
    <property type="match status" value="1"/>
</dbReference>
<dbReference type="GO" id="GO:0030322">
    <property type="term" value="P:stabilization of membrane potential"/>
    <property type="evidence" value="ECO:0007669"/>
    <property type="project" value="TreeGrafter"/>
</dbReference>
<keyword evidence="5 11" id="KW-1133">Transmembrane helix</keyword>
<evidence type="ECO:0000256" key="11">
    <source>
        <dbReference type="SAM" id="Phobius"/>
    </source>
</evidence>
<evidence type="ECO:0000256" key="5">
    <source>
        <dbReference type="ARBA" id="ARBA00022989"/>
    </source>
</evidence>
<feature type="transmembrane region" description="Helical" evidence="11">
    <location>
        <begin position="235"/>
        <end position="258"/>
    </location>
</feature>
<keyword evidence="8 9" id="KW-0407">Ion channel</keyword>
<dbReference type="GO" id="GO:0005886">
    <property type="term" value="C:plasma membrane"/>
    <property type="evidence" value="ECO:0007669"/>
    <property type="project" value="TreeGrafter"/>
</dbReference>
<evidence type="ECO:0000313" key="13">
    <source>
        <dbReference type="EMBL" id="GMI17065.1"/>
    </source>
</evidence>
<dbReference type="InterPro" id="IPR018247">
    <property type="entry name" value="EF_Hand_1_Ca_BS"/>
</dbReference>
<feature type="region of interest" description="Disordered" evidence="10">
    <location>
        <begin position="396"/>
        <end position="415"/>
    </location>
</feature>
<dbReference type="SUPFAM" id="SSF81324">
    <property type="entry name" value="Voltage-gated potassium channels"/>
    <property type="match status" value="2"/>
</dbReference>
<comment type="caution">
    <text evidence="13">The sequence shown here is derived from an EMBL/GenBank/DDBJ whole genome shotgun (WGS) entry which is preliminary data.</text>
</comment>
<evidence type="ECO:0000256" key="7">
    <source>
        <dbReference type="ARBA" id="ARBA00023136"/>
    </source>
</evidence>
<evidence type="ECO:0000256" key="8">
    <source>
        <dbReference type="ARBA" id="ARBA00023303"/>
    </source>
</evidence>
<dbReference type="PANTHER" id="PTHR11003">
    <property type="entry name" value="POTASSIUM CHANNEL, SUBFAMILY K"/>
    <property type="match status" value="1"/>
</dbReference>
<name>A0A9W7FS53_9STRA</name>
<evidence type="ECO:0000259" key="12">
    <source>
        <dbReference type="PROSITE" id="PS50004"/>
    </source>
</evidence>
<dbReference type="Pfam" id="PF07885">
    <property type="entry name" value="Ion_trans_2"/>
    <property type="match status" value="2"/>
</dbReference>
<evidence type="ECO:0000256" key="10">
    <source>
        <dbReference type="SAM" id="MobiDB-lite"/>
    </source>
</evidence>
<feature type="transmembrane region" description="Helical" evidence="11">
    <location>
        <begin position="299"/>
        <end position="320"/>
    </location>
</feature>
<evidence type="ECO:0000256" key="4">
    <source>
        <dbReference type="ARBA" id="ARBA00022837"/>
    </source>
</evidence>
<dbReference type="GO" id="GO:0005737">
    <property type="term" value="C:cytoplasm"/>
    <property type="evidence" value="ECO:0007669"/>
    <property type="project" value="UniProtKB-ARBA"/>
</dbReference>
<protein>
    <recommendedName>
        <fullName evidence="12">C2 domain-containing protein</fullName>
    </recommendedName>
</protein>
<feature type="compositionally biased region" description="Basic and acidic residues" evidence="10">
    <location>
        <begin position="405"/>
        <end position="415"/>
    </location>
</feature>
<keyword evidence="2 9" id="KW-0813">Transport</keyword>
<dbReference type="CDD" id="cd00030">
    <property type="entry name" value="C2"/>
    <property type="match status" value="1"/>
</dbReference>
<dbReference type="InterPro" id="IPR013099">
    <property type="entry name" value="K_chnl_dom"/>
</dbReference>
<feature type="transmembrane region" description="Helical" evidence="11">
    <location>
        <begin position="270"/>
        <end position="287"/>
    </location>
</feature>
<dbReference type="GO" id="GO:0022841">
    <property type="term" value="F:potassium ion leak channel activity"/>
    <property type="evidence" value="ECO:0007669"/>
    <property type="project" value="TreeGrafter"/>
</dbReference>
<evidence type="ECO:0000313" key="14">
    <source>
        <dbReference type="Proteomes" id="UP001165122"/>
    </source>
</evidence>
<dbReference type="SUPFAM" id="SSF49562">
    <property type="entry name" value="C2 domain (Calcium/lipid-binding domain, CaLB)"/>
    <property type="match status" value="1"/>
</dbReference>
<keyword evidence="4" id="KW-0106">Calcium</keyword>
<dbReference type="Pfam" id="PF00168">
    <property type="entry name" value="C2"/>
    <property type="match status" value="1"/>
</dbReference>
<dbReference type="PRINTS" id="PR01333">
    <property type="entry name" value="2POREKCHANEL"/>
</dbReference>
<sequence>MGLTKRIFRLLSGHKVQITGDITVAIGKVSPPELSGAQEEGRGRQTSLSKAVSKIEGGGFKVRYFLHVEIDMCRGLGSSDHIGLSDPFVIAKLNGVEFARSSVKSNTLNPTWTDSAFEIPVFRRITEPIIQFQVWDMDSDGVGDFLGEAIFNVNNNVFDLNLYPSTDTLELTTATLELKDSNAKYTDTPSFFEDHNVVLHRCSSANRLVKRRTERSMTSRDLSQAHEDVESSKPIIFLSIFVIVAYLAITYFVINYWLEGERLNKGEALNALDTIYFAVVTFTTVGYGDLSPETDGGKIFSMFHALCGVMMIGSGFTVLLKQFVAKELSAMETTQAAASDLLVGSLLSVSEDGEKGKDTAVGGGQGRKVEEHSDSDSEDDISTAAGVAKMQEKMKNAAHSMSRQNGDDSVRTHEEELKRSSGKLAMMWFVSIFTFIVGGALVGTFEDWNWVDSIYWVIITATSIGYGDPGIKTDEGKWVCLLFCPFAVGLMSASIGQTVQLVFENRATKQAQDLFLQDFAIDDFIHMSAKDTDKVTRAEFLAFMLCMMKKVDQGLMNRLNAQFDMLDADSNGFLEPVDLEIIKKKKTDIRRGAVAKHHAFNSSFRNFHEHDFSQTVASPRAGKVGEQRNIFKRGLCSVGRSIGNLSPHNVGELIGFENGDEEMPPTPPPRNGYRGSAGVNENGNGNGRAHKTADIEMGDVGGGLDMSPPMKDHEEGLYFFDASP</sequence>
<dbReference type="SMART" id="SM00239">
    <property type="entry name" value="C2"/>
    <property type="match status" value="1"/>
</dbReference>
<keyword evidence="14" id="KW-1185">Reference proteome</keyword>
<feature type="transmembrane region" description="Helical" evidence="11">
    <location>
        <begin position="424"/>
        <end position="442"/>
    </location>
</feature>
<dbReference type="InterPro" id="IPR035892">
    <property type="entry name" value="C2_domain_sf"/>
</dbReference>
<dbReference type="AlphaFoldDB" id="A0A9W7FS53"/>
<dbReference type="EMBL" id="BRXW01000275">
    <property type="protein sequence ID" value="GMI17065.1"/>
    <property type="molecule type" value="Genomic_DNA"/>
</dbReference>
<comment type="subcellular location">
    <subcellularLocation>
        <location evidence="1">Membrane</location>
        <topology evidence="1">Multi-pass membrane protein</topology>
    </subcellularLocation>
</comment>
<evidence type="ECO:0000256" key="6">
    <source>
        <dbReference type="ARBA" id="ARBA00023065"/>
    </source>
</evidence>
<proteinExistence type="inferred from homology"/>
<dbReference type="PRINTS" id="PR00169">
    <property type="entry name" value="KCHANNEL"/>
</dbReference>
<evidence type="ECO:0000256" key="1">
    <source>
        <dbReference type="ARBA" id="ARBA00004141"/>
    </source>
</evidence>
<evidence type="ECO:0000256" key="3">
    <source>
        <dbReference type="ARBA" id="ARBA00022692"/>
    </source>
</evidence>